<dbReference type="Proteomes" id="UP000001661">
    <property type="component" value="Chromosome"/>
</dbReference>
<dbReference type="InterPro" id="IPR010898">
    <property type="entry name" value="Hpre_diP_synth_I"/>
</dbReference>
<feature type="transmembrane region" description="Helical" evidence="1">
    <location>
        <begin position="6"/>
        <end position="27"/>
    </location>
</feature>
<feature type="transmembrane region" description="Helical" evidence="1">
    <location>
        <begin position="78"/>
        <end position="98"/>
    </location>
</feature>
<evidence type="ECO:0000313" key="3">
    <source>
        <dbReference type="Proteomes" id="UP000001661"/>
    </source>
</evidence>
<keyword evidence="3" id="KW-1185">Reference proteome</keyword>
<dbReference type="PIRSF" id="PIRSF027391">
    <property type="entry name" value="Hpre_diP_synt_I"/>
    <property type="match status" value="1"/>
</dbReference>
<dbReference type="Pfam" id="PF07456">
    <property type="entry name" value="Hpre_diP_synt_I"/>
    <property type="match status" value="1"/>
</dbReference>
<gene>
    <name evidence="2" type="ordered locus">Acear_0553</name>
</gene>
<evidence type="ECO:0000256" key="1">
    <source>
        <dbReference type="SAM" id="Phobius"/>
    </source>
</evidence>
<feature type="transmembrane region" description="Helical" evidence="1">
    <location>
        <begin position="39"/>
        <end position="58"/>
    </location>
</feature>
<keyword evidence="1" id="KW-0812">Transmembrane</keyword>
<proteinExistence type="predicted"/>
<keyword evidence="1" id="KW-1133">Transmembrane helix</keyword>
<feature type="transmembrane region" description="Helical" evidence="1">
    <location>
        <begin position="136"/>
        <end position="160"/>
    </location>
</feature>
<protein>
    <submittedName>
        <fullName evidence="2">Heptaprenyl diphosphate synthase component I</fullName>
    </submittedName>
</protein>
<dbReference type="OrthoDB" id="9799095at2"/>
<dbReference type="AlphaFoldDB" id="D9QV37"/>
<accession>D9QV37</accession>
<dbReference type="HOGENOM" id="CLU_108933_1_1_9"/>
<keyword evidence="1" id="KW-0472">Membrane</keyword>
<sequence length="175" mass="19408">MTEVKTYLYLALLSAIAVVLHLVETLIPMSVIIPGAKLGLANAMVLLALVLFGYQAGIKVLLLRIIISSFLLGTFMTINFYLSLAGGLLSFGIMLILHKYLGDKFSLVGISLAGAIVHNVGQIMTAYLIIDNWGIFYYLPYLLFFSLPTGIFIGLTVIYLEEHLRLNFKLNQEFN</sequence>
<reference evidence="2 3" key="1">
    <citation type="journal article" date="2010" name="Stand. Genomic Sci.">
        <title>Complete genome sequence of Acetohalobium arabaticum type strain (Z-7288).</title>
        <authorList>
            <person name="Sikorski J."/>
            <person name="Lapidus A."/>
            <person name="Chertkov O."/>
            <person name="Lucas S."/>
            <person name="Copeland A."/>
            <person name="Glavina Del Rio T."/>
            <person name="Nolan M."/>
            <person name="Tice H."/>
            <person name="Cheng J.F."/>
            <person name="Han C."/>
            <person name="Brambilla E."/>
            <person name="Pitluck S."/>
            <person name="Liolios K."/>
            <person name="Ivanova N."/>
            <person name="Mavromatis K."/>
            <person name="Mikhailova N."/>
            <person name="Pati A."/>
            <person name="Bruce D."/>
            <person name="Detter C."/>
            <person name="Tapia R."/>
            <person name="Goodwin L."/>
            <person name="Chen A."/>
            <person name="Palaniappan K."/>
            <person name="Land M."/>
            <person name="Hauser L."/>
            <person name="Chang Y.J."/>
            <person name="Jeffries C.D."/>
            <person name="Rohde M."/>
            <person name="Goker M."/>
            <person name="Spring S."/>
            <person name="Woyke T."/>
            <person name="Bristow J."/>
            <person name="Eisen J.A."/>
            <person name="Markowitz V."/>
            <person name="Hugenholtz P."/>
            <person name="Kyrpides N.C."/>
            <person name="Klenk H.P."/>
        </authorList>
    </citation>
    <scope>NUCLEOTIDE SEQUENCE [LARGE SCALE GENOMIC DNA]</scope>
    <source>
        <strain evidence="3">ATCC 49924 / DSM 5501 / Z-7288</strain>
    </source>
</reference>
<dbReference type="RefSeq" id="WP_013277542.1">
    <property type="nucleotide sequence ID" value="NC_014378.1"/>
</dbReference>
<evidence type="ECO:0000313" key="2">
    <source>
        <dbReference type="EMBL" id="ADL12096.1"/>
    </source>
</evidence>
<dbReference type="STRING" id="574087.Acear_0553"/>
<name>D9QV37_ACEAZ</name>
<dbReference type="eggNOG" id="COG4769">
    <property type="taxonomic scope" value="Bacteria"/>
</dbReference>
<dbReference type="Gene3D" id="1.10.1760.20">
    <property type="match status" value="1"/>
</dbReference>
<dbReference type="KEGG" id="aar:Acear_0553"/>
<dbReference type="InterPro" id="IPR014535">
    <property type="entry name" value="Hpre_diP_synt_I"/>
</dbReference>
<feature type="transmembrane region" description="Helical" evidence="1">
    <location>
        <begin position="105"/>
        <end position="130"/>
    </location>
</feature>
<organism evidence="2 3">
    <name type="scientific">Acetohalobium arabaticum (strain ATCC 49924 / DSM 5501 / Z-7288)</name>
    <dbReference type="NCBI Taxonomy" id="574087"/>
    <lineage>
        <taxon>Bacteria</taxon>
        <taxon>Bacillati</taxon>
        <taxon>Bacillota</taxon>
        <taxon>Clostridia</taxon>
        <taxon>Halanaerobiales</taxon>
        <taxon>Halobacteroidaceae</taxon>
        <taxon>Acetohalobium</taxon>
    </lineage>
</organism>
<dbReference type="EMBL" id="CP002105">
    <property type="protein sequence ID" value="ADL12096.1"/>
    <property type="molecule type" value="Genomic_DNA"/>
</dbReference>